<dbReference type="EMBL" id="CP039350">
    <property type="protein sequence ID" value="QCD97837.1"/>
    <property type="molecule type" value="Genomic_DNA"/>
</dbReference>
<gene>
    <name evidence="8" type="ORF">DEO72_LG6g2550</name>
</gene>
<feature type="transmembrane region" description="Helical" evidence="7">
    <location>
        <begin position="30"/>
        <end position="49"/>
    </location>
</feature>
<dbReference type="CDD" id="cd17338">
    <property type="entry name" value="MFS_unc93_like"/>
    <property type="match status" value="1"/>
</dbReference>
<comment type="subcellular location">
    <subcellularLocation>
        <location evidence="1">Membrane</location>
        <topology evidence="1">Multi-pass membrane protein</topology>
    </subcellularLocation>
</comment>
<evidence type="ECO:0000313" key="9">
    <source>
        <dbReference type="Proteomes" id="UP000501690"/>
    </source>
</evidence>
<dbReference type="Gene3D" id="1.20.1250.20">
    <property type="entry name" value="MFS general substrate transporter like domains"/>
    <property type="match status" value="1"/>
</dbReference>
<accession>A0A4D6MA18</accession>
<feature type="transmembrane region" description="Helical" evidence="7">
    <location>
        <begin position="471"/>
        <end position="494"/>
    </location>
</feature>
<evidence type="ECO:0000256" key="4">
    <source>
        <dbReference type="ARBA" id="ARBA00022989"/>
    </source>
</evidence>
<sequence>MASAIPGDEETPLVADNSPPQAARTTSHTWDIHILSLAFLLVFLAFGAAQNLQSTLNTEEGLGTTSLGILYLSFTFFSVVASLVVRVLGSKNALLLGTTGYVLYVAANLKPTWYTLVPASVYLGFCASILWVGEGTYLTSAARSHSTDNNLHEGAVIGDLNGEFWAVYALHQFIGNLITFALLSDDQQGGSTKGTTLLFIVFLFIMIFGTILMCFLRKRSVNSKGEQELSDAGACASLKSLSKSLANALSDIKMLLLIPLIAYSGLQQAFVWAEFTKYVVTPAIGISGVGSSMAAYGAFDGICSLFAGRLTSGLSSVTKIVSVGVFVQAVVLILLLLDFSISSGLLGTLYILFLACLLGIGDGVLMTQLNALIGILFKQDTEGAFAQLKIWQSATIAIVFFFAPLMSFKSVVVIMLAFLCVSFCIFLWLALKTASTILSNHQELPTMSFFWFSSLVRLHITWPIVSYAATWITLLTLTAAVASISPQVAFVSAISPSSSFSQKCSTDGSIRMPLDVPGDILCFPPHMFVKSKVDLIVPPVFAAAIVAASACVVRAAGMWEHDQTR</sequence>
<keyword evidence="3 7" id="KW-0812">Transmembrane</keyword>
<feature type="transmembrane region" description="Helical" evidence="7">
    <location>
        <begin position="113"/>
        <end position="133"/>
    </location>
</feature>
<evidence type="ECO:0008006" key="10">
    <source>
        <dbReference type="Google" id="ProtNLM"/>
    </source>
</evidence>
<dbReference type="InterPro" id="IPR051951">
    <property type="entry name" value="UNC-93_regulatory"/>
</dbReference>
<feature type="transmembrane region" description="Helical" evidence="7">
    <location>
        <begin position="349"/>
        <end position="376"/>
    </location>
</feature>
<dbReference type="GO" id="GO:0055075">
    <property type="term" value="P:potassium ion homeostasis"/>
    <property type="evidence" value="ECO:0007669"/>
    <property type="project" value="InterPro"/>
</dbReference>
<feature type="transmembrane region" description="Helical" evidence="7">
    <location>
        <begin position="535"/>
        <end position="556"/>
    </location>
</feature>
<feature type="transmembrane region" description="Helical" evidence="7">
    <location>
        <begin position="165"/>
        <end position="184"/>
    </location>
</feature>
<feature type="transmembrane region" description="Helical" evidence="7">
    <location>
        <begin position="254"/>
        <end position="273"/>
    </location>
</feature>
<protein>
    <recommendedName>
        <fullName evidence="10">UNC93-like protein 3</fullName>
    </recommendedName>
</protein>
<reference evidence="8 9" key="1">
    <citation type="submission" date="2019-04" db="EMBL/GenBank/DDBJ databases">
        <title>An improved genome assembly and genetic linkage map for asparagus bean, Vigna unguiculata ssp. sesquipedialis.</title>
        <authorList>
            <person name="Xia Q."/>
            <person name="Zhang R."/>
            <person name="Dong Y."/>
        </authorList>
    </citation>
    <scope>NUCLEOTIDE SEQUENCE [LARGE SCALE GENOMIC DNA]</scope>
    <source>
        <tissue evidence="8">Leaf</tissue>
    </source>
</reference>
<evidence type="ECO:0000256" key="5">
    <source>
        <dbReference type="ARBA" id="ARBA00023136"/>
    </source>
</evidence>
<dbReference type="PANTHER" id="PTHR19444:SF13">
    <property type="entry name" value="PROTEIN UNC-93 HOMOLOG A"/>
    <property type="match status" value="1"/>
</dbReference>
<name>A0A4D6MA18_VIGUN</name>
<dbReference type="Proteomes" id="UP000501690">
    <property type="component" value="Linkage Group LG6"/>
</dbReference>
<comment type="similarity">
    <text evidence="2">Belongs to the unc-93 family.</text>
</comment>
<keyword evidence="5 7" id="KW-0472">Membrane</keyword>
<dbReference type="PANTHER" id="PTHR19444">
    <property type="entry name" value="UNC-93 RELATED"/>
    <property type="match status" value="1"/>
</dbReference>
<dbReference type="InterPro" id="IPR010291">
    <property type="entry name" value="Ion_channel_UNC-93"/>
</dbReference>
<evidence type="ECO:0000256" key="1">
    <source>
        <dbReference type="ARBA" id="ARBA00004141"/>
    </source>
</evidence>
<organism evidence="8 9">
    <name type="scientific">Vigna unguiculata</name>
    <name type="common">Cowpea</name>
    <dbReference type="NCBI Taxonomy" id="3917"/>
    <lineage>
        <taxon>Eukaryota</taxon>
        <taxon>Viridiplantae</taxon>
        <taxon>Streptophyta</taxon>
        <taxon>Embryophyta</taxon>
        <taxon>Tracheophyta</taxon>
        <taxon>Spermatophyta</taxon>
        <taxon>Magnoliopsida</taxon>
        <taxon>eudicotyledons</taxon>
        <taxon>Gunneridae</taxon>
        <taxon>Pentapetalae</taxon>
        <taxon>rosids</taxon>
        <taxon>fabids</taxon>
        <taxon>Fabales</taxon>
        <taxon>Fabaceae</taxon>
        <taxon>Papilionoideae</taxon>
        <taxon>50 kb inversion clade</taxon>
        <taxon>NPAAA clade</taxon>
        <taxon>indigoferoid/millettioid clade</taxon>
        <taxon>Phaseoleae</taxon>
        <taxon>Vigna</taxon>
    </lineage>
</organism>
<feature type="transmembrane region" description="Helical" evidence="7">
    <location>
        <begin position="320"/>
        <end position="337"/>
    </location>
</feature>
<feature type="transmembrane region" description="Helical" evidence="7">
    <location>
        <begin position="388"/>
        <end position="406"/>
    </location>
</feature>
<dbReference type="AlphaFoldDB" id="A0A4D6MA18"/>
<evidence type="ECO:0000256" key="3">
    <source>
        <dbReference type="ARBA" id="ARBA00022692"/>
    </source>
</evidence>
<dbReference type="GO" id="GO:0016020">
    <property type="term" value="C:membrane"/>
    <property type="evidence" value="ECO:0007669"/>
    <property type="project" value="UniProtKB-SubCell"/>
</dbReference>
<proteinExistence type="inferred from homology"/>
<dbReference type="InterPro" id="IPR044771">
    <property type="entry name" value="UN933_plant"/>
</dbReference>
<evidence type="ECO:0000313" key="8">
    <source>
        <dbReference type="EMBL" id="QCD97837.1"/>
    </source>
</evidence>
<evidence type="ECO:0000256" key="2">
    <source>
        <dbReference type="ARBA" id="ARBA00009172"/>
    </source>
</evidence>
<evidence type="ECO:0000256" key="7">
    <source>
        <dbReference type="SAM" id="Phobius"/>
    </source>
</evidence>
<feature type="transmembrane region" description="Helical" evidence="7">
    <location>
        <begin position="69"/>
        <end position="85"/>
    </location>
</feature>
<feature type="transmembrane region" description="Helical" evidence="7">
    <location>
        <begin position="279"/>
        <end position="299"/>
    </location>
</feature>
<dbReference type="SUPFAM" id="SSF103473">
    <property type="entry name" value="MFS general substrate transporter"/>
    <property type="match status" value="1"/>
</dbReference>
<keyword evidence="4 7" id="KW-1133">Transmembrane helix</keyword>
<feature type="region of interest" description="Disordered" evidence="6">
    <location>
        <begin position="1"/>
        <end position="22"/>
    </location>
</feature>
<keyword evidence="9" id="KW-1185">Reference proteome</keyword>
<dbReference type="Pfam" id="PF05978">
    <property type="entry name" value="UNC-93"/>
    <property type="match status" value="1"/>
</dbReference>
<feature type="transmembrane region" description="Helical" evidence="7">
    <location>
        <begin position="196"/>
        <end position="216"/>
    </location>
</feature>
<dbReference type="InterPro" id="IPR036259">
    <property type="entry name" value="MFS_trans_sf"/>
</dbReference>
<evidence type="ECO:0000256" key="6">
    <source>
        <dbReference type="SAM" id="MobiDB-lite"/>
    </source>
</evidence>
<feature type="transmembrane region" description="Helical" evidence="7">
    <location>
        <begin position="412"/>
        <end position="431"/>
    </location>
</feature>